<dbReference type="InterPro" id="IPR023828">
    <property type="entry name" value="Peptidase_S8_Ser-AS"/>
</dbReference>
<evidence type="ECO:0000256" key="1">
    <source>
        <dbReference type="ARBA" id="ARBA00004613"/>
    </source>
</evidence>
<evidence type="ECO:0000259" key="14">
    <source>
        <dbReference type="Pfam" id="PF02225"/>
    </source>
</evidence>
<keyword evidence="5 12" id="KW-0732">Signal</keyword>
<evidence type="ECO:0000256" key="9">
    <source>
        <dbReference type="PIRSR" id="PIRSR615500-1"/>
    </source>
</evidence>
<dbReference type="InterPro" id="IPR045051">
    <property type="entry name" value="SBT"/>
</dbReference>
<keyword evidence="3" id="KW-0964">Secreted</keyword>
<evidence type="ECO:0000313" key="18">
    <source>
        <dbReference type="Proteomes" id="UP000233837"/>
    </source>
</evidence>
<keyword evidence="7 10" id="KW-0720">Serine protease</keyword>
<dbReference type="InterPro" id="IPR037045">
    <property type="entry name" value="S8pro/Inhibitor_I9_sf"/>
</dbReference>
<dbReference type="GO" id="GO:0006508">
    <property type="term" value="P:proteolysis"/>
    <property type="evidence" value="ECO:0007669"/>
    <property type="project" value="UniProtKB-KW"/>
</dbReference>
<dbReference type="AlphaFoldDB" id="A0A2I0WS99"/>
<keyword evidence="6 10" id="KW-0378">Hydrolase</keyword>
<dbReference type="PRINTS" id="PR00723">
    <property type="entry name" value="SUBTILISIN"/>
</dbReference>
<dbReference type="Pfam" id="PF00082">
    <property type="entry name" value="Peptidase_S8"/>
    <property type="match status" value="1"/>
</dbReference>
<proteinExistence type="inferred from homology"/>
<comment type="similarity">
    <text evidence="2 10 11">Belongs to the peptidase S8 family.</text>
</comment>
<dbReference type="PROSITE" id="PS51892">
    <property type="entry name" value="SUBTILASE"/>
    <property type="match status" value="1"/>
</dbReference>
<feature type="active site" description="Charge relay system" evidence="9 10">
    <location>
        <position position="153"/>
    </location>
</feature>
<protein>
    <submittedName>
        <fullName evidence="17">Subtilisin-like protease</fullName>
    </submittedName>
</protein>
<dbReference type="InterPro" id="IPR034197">
    <property type="entry name" value="Peptidases_S8_3"/>
</dbReference>
<dbReference type="EMBL" id="KZ502450">
    <property type="protein sequence ID" value="PKU78513.1"/>
    <property type="molecule type" value="Genomic_DNA"/>
</dbReference>
<gene>
    <name evidence="17" type="primary">ARA12</name>
    <name evidence="17" type="ORF">MA16_Dca015794</name>
</gene>
<evidence type="ECO:0000256" key="4">
    <source>
        <dbReference type="ARBA" id="ARBA00022670"/>
    </source>
</evidence>
<evidence type="ECO:0000259" key="16">
    <source>
        <dbReference type="Pfam" id="PF17766"/>
    </source>
</evidence>
<dbReference type="PROSITE" id="PS00136">
    <property type="entry name" value="SUBTILASE_ASP"/>
    <property type="match status" value="1"/>
</dbReference>
<organism evidence="17 18">
    <name type="scientific">Dendrobium catenatum</name>
    <dbReference type="NCBI Taxonomy" id="906689"/>
    <lineage>
        <taxon>Eukaryota</taxon>
        <taxon>Viridiplantae</taxon>
        <taxon>Streptophyta</taxon>
        <taxon>Embryophyta</taxon>
        <taxon>Tracheophyta</taxon>
        <taxon>Spermatophyta</taxon>
        <taxon>Magnoliopsida</taxon>
        <taxon>Liliopsida</taxon>
        <taxon>Asparagales</taxon>
        <taxon>Orchidaceae</taxon>
        <taxon>Epidendroideae</taxon>
        <taxon>Malaxideae</taxon>
        <taxon>Dendrobiinae</taxon>
        <taxon>Dendrobium</taxon>
    </lineage>
</organism>
<feature type="chain" id="PRO_5014114017" evidence="12">
    <location>
        <begin position="27"/>
        <end position="766"/>
    </location>
</feature>
<dbReference type="PANTHER" id="PTHR10795">
    <property type="entry name" value="PROPROTEIN CONVERTASE SUBTILISIN/KEXIN"/>
    <property type="match status" value="1"/>
</dbReference>
<dbReference type="SUPFAM" id="SSF52743">
    <property type="entry name" value="Subtilisin-like"/>
    <property type="match status" value="1"/>
</dbReference>
<dbReference type="Gene3D" id="3.40.50.200">
    <property type="entry name" value="Peptidase S8/S53 domain"/>
    <property type="match status" value="1"/>
</dbReference>
<dbReference type="InterPro" id="IPR041469">
    <property type="entry name" value="Subtilisin-like_FN3"/>
</dbReference>
<evidence type="ECO:0000256" key="5">
    <source>
        <dbReference type="ARBA" id="ARBA00022729"/>
    </source>
</evidence>
<dbReference type="OrthoDB" id="206201at2759"/>
<reference evidence="17 18" key="2">
    <citation type="journal article" date="2017" name="Nature">
        <title>The Apostasia genome and the evolution of orchids.</title>
        <authorList>
            <person name="Zhang G.Q."/>
            <person name="Liu K.W."/>
            <person name="Li Z."/>
            <person name="Lohaus R."/>
            <person name="Hsiao Y.Y."/>
            <person name="Niu S.C."/>
            <person name="Wang J.Y."/>
            <person name="Lin Y.C."/>
            <person name="Xu Q."/>
            <person name="Chen L.J."/>
            <person name="Yoshida K."/>
            <person name="Fujiwara S."/>
            <person name="Wang Z.W."/>
            <person name="Zhang Y.Q."/>
            <person name="Mitsuda N."/>
            <person name="Wang M."/>
            <person name="Liu G.H."/>
            <person name="Pecoraro L."/>
            <person name="Huang H.X."/>
            <person name="Xiao X.J."/>
            <person name="Lin M."/>
            <person name="Wu X.Y."/>
            <person name="Wu W.L."/>
            <person name="Chen Y.Y."/>
            <person name="Chang S.B."/>
            <person name="Sakamoto S."/>
            <person name="Ohme-Takagi M."/>
            <person name="Yagi M."/>
            <person name="Zeng S.J."/>
            <person name="Shen C.Y."/>
            <person name="Yeh C.M."/>
            <person name="Luo Y.B."/>
            <person name="Tsai W.C."/>
            <person name="Van de Peer Y."/>
            <person name="Liu Z.J."/>
        </authorList>
    </citation>
    <scope>NUCLEOTIDE SEQUENCE [LARGE SCALE GENOMIC DNA]</scope>
    <source>
        <tissue evidence="17">The whole plant</tissue>
    </source>
</reference>
<feature type="signal peptide" evidence="12">
    <location>
        <begin position="1"/>
        <end position="26"/>
    </location>
</feature>
<evidence type="ECO:0000256" key="12">
    <source>
        <dbReference type="SAM" id="SignalP"/>
    </source>
</evidence>
<keyword evidence="8" id="KW-0325">Glycoprotein</keyword>
<evidence type="ECO:0000259" key="13">
    <source>
        <dbReference type="Pfam" id="PF00082"/>
    </source>
</evidence>
<feature type="domain" description="Peptidase S8/S53" evidence="13">
    <location>
        <begin position="144"/>
        <end position="578"/>
    </location>
</feature>
<dbReference type="Pfam" id="PF02225">
    <property type="entry name" value="PA"/>
    <property type="match status" value="1"/>
</dbReference>
<evidence type="ECO:0000256" key="3">
    <source>
        <dbReference type="ARBA" id="ARBA00022525"/>
    </source>
</evidence>
<dbReference type="InterPro" id="IPR003137">
    <property type="entry name" value="PA_domain"/>
</dbReference>
<feature type="domain" description="Subtilisin-like protease fibronectin type-III" evidence="16">
    <location>
        <begin position="662"/>
        <end position="764"/>
    </location>
</feature>
<dbReference type="Pfam" id="PF17766">
    <property type="entry name" value="fn3_6"/>
    <property type="match status" value="1"/>
</dbReference>
<name>A0A2I0WS99_9ASPA</name>
<dbReference type="Gene3D" id="3.50.30.30">
    <property type="match status" value="1"/>
</dbReference>
<dbReference type="PROSITE" id="PS00138">
    <property type="entry name" value="SUBTILASE_SER"/>
    <property type="match status" value="1"/>
</dbReference>
<reference evidence="17 18" key="1">
    <citation type="journal article" date="2016" name="Sci. Rep.">
        <title>The Dendrobium catenatum Lindl. genome sequence provides insights into polysaccharide synthase, floral development and adaptive evolution.</title>
        <authorList>
            <person name="Zhang G.Q."/>
            <person name="Xu Q."/>
            <person name="Bian C."/>
            <person name="Tsai W.C."/>
            <person name="Yeh C.M."/>
            <person name="Liu K.W."/>
            <person name="Yoshida K."/>
            <person name="Zhang L.S."/>
            <person name="Chang S.B."/>
            <person name="Chen F."/>
            <person name="Shi Y."/>
            <person name="Su Y.Y."/>
            <person name="Zhang Y.Q."/>
            <person name="Chen L.J."/>
            <person name="Yin Y."/>
            <person name="Lin M."/>
            <person name="Huang H."/>
            <person name="Deng H."/>
            <person name="Wang Z.W."/>
            <person name="Zhu S.L."/>
            <person name="Zhao X."/>
            <person name="Deng C."/>
            <person name="Niu S.C."/>
            <person name="Huang J."/>
            <person name="Wang M."/>
            <person name="Liu G.H."/>
            <person name="Yang H.J."/>
            <person name="Xiao X.J."/>
            <person name="Hsiao Y.Y."/>
            <person name="Wu W.L."/>
            <person name="Chen Y.Y."/>
            <person name="Mitsuda N."/>
            <person name="Ohme-Takagi M."/>
            <person name="Luo Y.B."/>
            <person name="Van de Peer Y."/>
            <person name="Liu Z.J."/>
        </authorList>
    </citation>
    <scope>NUCLEOTIDE SEQUENCE [LARGE SCALE GENOMIC DNA]</scope>
    <source>
        <tissue evidence="17">The whole plant</tissue>
    </source>
</reference>
<keyword evidence="18" id="KW-1185">Reference proteome</keyword>
<evidence type="ECO:0000259" key="15">
    <source>
        <dbReference type="Pfam" id="PF05922"/>
    </source>
</evidence>
<dbReference type="Gene3D" id="2.60.40.2310">
    <property type="match status" value="1"/>
</dbReference>
<keyword evidence="4 10" id="KW-0645">Protease</keyword>
<dbReference type="SUPFAM" id="SSF52025">
    <property type="entry name" value="PA domain"/>
    <property type="match status" value="1"/>
</dbReference>
<feature type="active site" description="Charge relay system" evidence="9 10">
    <location>
        <position position="538"/>
    </location>
</feature>
<sequence>MANITTNIILLIIPLLFLHHTHTTLSLPLLPITSTNQTKVYIVHVLHPDGPTELLTHDDREKWYLSFLPNSTLDSGEPRMVHTYSVAMSGFAARLTTDEVRLMESIPGFLFAHVDEPFHLRTTHTPTLLGLNQYNSLWEKSSQGEGIIIGVLDSGITPDHASFADPGLPPPPLKWRGRCDLPDGFSCTNKLIGAQAFTEKGENTPIDEKGHGTHVAAIAAGTKVPGASVLGQAQGTASGMAPRAHIAIYNVCSKKSCSNSNLIKGFEQAIIDGVDLIQISIGKENYVYSRNGVVIGSFAAIKRGILTVNSAGNNGPSKSLLDNDVPWILNVGAANIDRHVTAVLKLSNGMEFKGMSGYQPDPSTAVDLPLIYPGVNKTQETLSCQNGSMAGFDVVGKIVLCGTGYIDKIEKAEIVKAAGGAAIIVMNDPWYGYTLEADPYSIPAIHVSYTDAIKILNDFKIDPKITGTITFKGTNYGFRPSPTVASLSSRGPSLLNGGILKPDVIAPGVNILSAWPFKPGTHEISNNTKNFIMERGTSMAAPHVSGVAALLKKLHPDWSPAAIKSAIMTTAYSLDRDGDSIKDDASKVDASSGQRDRASIFAIGAGHINPAAANDPGLVYDFSNADDYIPYLCGLKGYNRDMITRIVNQNVACSKKMGAEEVNYPSIQVSMGSAGAKNKTVQRTVKNVGEANAKYTSSVVKPSGVEVVVSPETLEFSNVGEEQSFTVLLSLTGKGKLNKDDVLEGRLKWVSQSGKQEVSSPIVVTA</sequence>
<feature type="domain" description="Inhibitor I9" evidence="15">
    <location>
        <begin position="40"/>
        <end position="119"/>
    </location>
</feature>
<evidence type="ECO:0000256" key="10">
    <source>
        <dbReference type="PROSITE-ProRule" id="PRU01240"/>
    </source>
</evidence>
<accession>A0A2I0WS99</accession>
<dbReference type="Pfam" id="PF05922">
    <property type="entry name" value="Inhibitor_I9"/>
    <property type="match status" value="1"/>
</dbReference>
<dbReference type="Gene3D" id="3.30.70.80">
    <property type="entry name" value="Peptidase S8 propeptide/proteinase inhibitor I9"/>
    <property type="match status" value="1"/>
</dbReference>
<comment type="subcellular location">
    <subcellularLocation>
        <location evidence="1">Secreted</location>
    </subcellularLocation>
</comment>
<dbReference type="InterPro" id="IPR010259">
    <property type="entry name" value="S8pro/Inhibitor_I9"/>
</dbReference>
<feature type="active site" description="Charge relay system" evidence="9 10">
    <location>
        <position position="211"/>
    </location>
</feature>
<dbReference type="InterPro" id="IPR000209">
    <property type="entry name" value="Peptidase_S8/S53_dom"/>
</dbReference>
<dbReference type="GO" id="GO:0004252">
    <property type="term" value="F:serine-type endopeptidase activity"/>
    <property type="evidence" value="ECO:0007669"/>
    <property type="project" value="UniProtKB-UniRule"/>
</dbReference>
<evidence type="ECO:0000256" key="2">
    <source>
        <dbReference type="ARBA" id="ARBA00011073"/>
    </source>
</evidence>
<dbReference type="InterPro" id="IPR023827">
    <property type="entry name" value="Peptidase_S8_Asp-AS"/>
</dbReference>
<evidence type="ECO:0000256" key="7">
    <source>
        <dbReference type="ARBA" id="ARBA00022825"/>
    </source>
</evidence>
<dbReference type="InterPro" id="IPR036852">
    <property type="entry name" value="Peptidase_S8/S53_dom_sf"/>
</dbReference>
<dbReference type="InterPro" id="IPR046450">
    <property type="entry name" value="PA_dom_sf"/>
</dbReference>
<evidence type="ECO:0000313" key="17">
    <source>
        <dbReference type="EMBL" id="PKU78513.1"/>
    </source>
</evidence>
<dbReference type="CDD" id="cd04852">
    <property type="entry name" value="Peptidases_S8_3"/>
    <property type="match status" value="1"/>
</dbReference>
<feature type="domain" description="PA" evidence="14">
    <location>
        <begin position="368"/>
        <end position="453"/>
    </location>
</feature>
<dbReference type="Proteomes" id="UP000233837">
    <property type="component" value="Unassembled WGS sequence"/>
</dbReference>
<dbReference type="InterPro" id="IPR015500">
    <property type="entry name" value="Peptidase_S8_subtilisin-rel"/>
</dbReference>
<dbReference type="CDD" id="cd02120">
    <property type="entry name" value="PA_subtilisin_like"/>
    <property type="match status" value="1"/>
</dbReference>
<evidence type="ECO:0000256" key="8">
    <source>
        <dbReference type="ARBA" id="ARBA00023180"/>
    </source>
</evidence>
<evidence type="ECO:0000256" key="6">
    <source>
        <dbReference type="ARBA" id="ARBA00022801"/>
    </source>
</evidence>
<dbReference type="GO" id="GO:0005576">
    <property type="term" value="C:extracellular region"/>
    <property type="evidence" value="ECO:0007669"/>
    <property type="project" value="UniProtKB-SubCell"/>
</dbReference>
<evidence type="ECO:0000256" key="11">
    <source>
        <dbReference type="RuleBase" id="RU003355"/>
    </source>
</evidence>